<protein>
    <submittedName>
        <fullName evidence="1">Uncharacterized protein</fullName>
    </submittedName>
</protein>
<dbReference type="EMBL" id="JASPKZ010007272">
    <property type="protein sequence ID" value="KAJ9585429.1"/>
    <property type="molecule type" value="Genomic_DNA"/>
</dbReference>
<sequence>MLGYSACQTDETVLSRKLRYVLFPDLSTMGLYLAVATPLEDIDYHVSMSWSFEANYGLPSNYTQLALPFTSATRRDVTRRQLYHVIERKFHSYGLEGRECLLRTICDISASPLHHNGLLGDILHLIFMPSTSAEENLSLDYHEAETNGKNLLSCQQLYPECRTGLLDMISTWQ</sequence>
<organism evidence="1 2">
    <name type="scientific">Diploptera punctata</name>
    <name type="common">Pacific beetle cockroach</name>
    <dbReference type="NCBI Taxonomy" id="6984"/>
    <lineage>
        <taxon>Eukaryota</taxon>
        <taxon>Metazoa</taxon>
        <taxon>Ecdysozoa</taxon>
        <taxon>Arthropoda</taxon>
        <taxon>Hexapoda</taxon>
        <taxon>Insecta</taxon>
        <taxon>Pterygota</taxon>
        <taxon>Neoptera</taxon>
        <taxon>Polyneoptera</taxon>
        <taxon>Dictyoptera</taxon>
        <taxon>Blattodea</taxon>
        <taxon>Blaberoidea</taxon>
        <taxon>Blaberidae</taxon>
        <taxon>Diplopterinae</taxon>
        <taxon>Diploptera</taxon>
    </lineage>
</organism>
<gene>
    <name evidence="1" type="ORF">L9F63_002776</name>
</gene>
<evidence type="ECO:0000313" key="2">
    <source>
        <dbReference type="Proteomes" id="UP001233999"/>
    </source>
</evidence>
<dbReference type="PANTHER" id="PTHR21398:SF6">
    <property type="entry name" value="AGAP007094-PA"/>
    <property type="match status" value="1"/>
</dbReference>
<reference evidence="1" key="2">
    <citation type="submission" date="2023-05" db="EMBL/GenBank/DDBJ databases">
        <authorList>
            <person name="Fouks B."/>
        </authorList>
    </citation>
    <scope>NUCLEOTIDE SEQUENCE</scope>
    <source>
        <strain evidence="1">Stay&amp;Tobe</strain>
        <tissue evidence="1">Testes</tissue>
    </source>
</reference>
<dbReference type="InterPro" id="IPR006631">
    <property type="entry name" value="DM4_12"/>
</dbReference>
<evidence type="ECO:0000313" key="1">
    <source>
        <dbReference type="EMBL" id="KAJ9585429.1"/>
    </source>
</evidence>
<accession>A0AAD7ZR85</accession>
<comment type="caution">
    <text evidence="1">The sequence shown here is derived from an EMBL/GenBank/DDBJ whole genome shotgun (WGS) entry which is preliminary data.</text>
</comment>
<reference evidence="1" key="1">
    <citation type="journal article" date="2023" name="IScience">
        <title>Live-bearing cockroach genome reveals convergent evolutionary mechanisms linked to viviparity in insects and beyond.</title>
        <authorList>
            <person name="Fouks B."/>
            <person name="Harrison M.C."/>
            <person name="Mikhailova A.A."/>
            <person name="Marchal E."/>
            <person name="English S."/>
            <person name="Carruthers M."/>
            <person name="Jennings E.C."/>
            <person name="Chiamaka E.L."/>
            <person name="Frigard R.A."/>
            <person name="Pippel M."/>
            <person name="Attardo G.M."/>
            <person name="Benoit J.B."/>
            <person name="Bornberg-Bauer E."/>
            <person name="Tobe S.S."/>
        </authorList>
    </citation>
    <scope>NUCLEOTIDE SEQUENCE</scope>
    <source>
        <strain evidence="1">Stay&amp;Tobe</strain>
    </source>
</reference>
<dbReference type="AlphaFoldDB" id="A0AAD7ZR85"/>
<dbReference type="SMART" id="SM00718">
    <property type="entry name" value="DM4_12"/>
    <property type="match status" value="1"/>
</dbReference>
<dbReference type="Proteomes" id="UP001233999">
    <property type="component" value="Unassembled WGS sequence"/>
</dbReference>
<dbReference type="PANTHER" id="PTHR21398">
    <property type="entry name" value="AGAP007094-PA"/>
    <property type="match status" value="1"/>
</dbReference>
<name>A0AAD7ZR85_DIPPU</name>
<dbReference type="Pfam" id="PF07841">
    <property type="entry name" value="DM4_12"/>
    <property type="match status" value="1"/>
</dbReference>
<keyword evidence="2" id="KW-1185">Reference proteome</keyword>
<proteinExistence type="predicted"/>